<dbReference type="PANTHER" id="PTHR34220">
    <property type="entry name" value="SENSOR HISTIDINE KINASE YPDA"/>
    <property type="match status" value="1"/>
</dbReference>
<dbReference type="PANTHER" id="PTHR34220:SF7">
    <property type="entry name" value="SENSOR HISTIDINE KINASE YPDA"/>
    <property type="match status" value="1"/>
</dbReference>
<evidence type="ECO:0000256" key="1">
    <source>
        <dbReference type="SAM" id="Phobius"/>
    </source>
</evidence>
<proteinExistence type="predicted"/>
<evidence type="ECO:0000313" key="4">
    <source>
        <dbReference type="Proteomes" id="UP000574276"/>
    </source>
</evidence>
<dbReference type="AlphaFoldDB" id="A0A839JZN0"/>
<dbReference type="GO" id="GO:0000155">
    <property type="term" value="F:phosphorelay sensor kinase activity"/>
    <property type="evidence" value="ECO:0007669"/>
    <property type="project" value="InterPro"/>
</dbReference>
<accession>A0A839JZN0</accession>
<protein>
    <submittedName>
        <fullName evidence="3">Histidine kinase</fullName>
    </submittedName>
</protein>
<keyword evidence="3" id="KW-0808">Transferase</keyword>
<dbReference type="InterPro" id="IPR003594">
    <property type="entry name" value="HATPase_dom"/>
</dbReference>
<gene>
    <name evidence="3" type="ORF">H0486_04425</name>
</gene>
<keyword evidence="1" id="KW-0812">Transmembrane</keyword>
<dbReference type="SUPFAM" id="SSF55874">
    <property type="entry name" value="ATPase domain of HSP90 chaperone/DNA topoisomerase II/histidine kinase"/>
    <property type="match status" value="1"/>
</dbReference>
<dbReference type="GO" id="GO:0016020">
    <property type="term" value="C:membrane"/>
    <property type="evidence" value="ECO:0007669"/>
    <property type="project" value="InterPro"/>
</dbReference>
<keyword evidence="1" id="KW-0472">Membrane</keyword>
<keyword evidence="3" id="KW-0418">Kinase</keyword>
<dbReference type="Pfam" id="PF02518">
    <property type="entry name" value="HATPase_c"/>
    <property type="match status" value="1"/>
</dbReference>
<dbReference type="InterPro" id="IPR036890">
    <property type="entry name" value="HATPase_C_sf"/>
</dbReference>
<evidence type="ECO:0000259" key="2">
    <source>
        <dbReference type="SMART" id="SM00387"/>
    </source>
</evidence>
<keyword evidence="1" id="KW-1133">Transmembrane helix</keyword>
<dbReference type="Gene3D" id="3.30.565.10">
    <property type="entry name" value="Histidine kinase-like ATPase, C-terminal domain"/>
    <property type="match status" value="1"/>
</dbReference>
<dbReference type="Proteomes" id="UP000574276">
    <property type="component" value="Unassembled WGS sequence"/>
</dbReference>
<comment type="caution">
    <text evidence="3">The sequence shown here is derived from an EMBL/GenBank/DDBJ whole genome shotgun (WGS) entry which is preliminary data.</text>
</comment>
<keyword evidence="4" id="KW-1185">Reference proteome</keyword>
<dbReference type="InterPro" id="IPR050640">
    <property type="entry name" value="Bact_2-comp_sensor_kinase"/>
</dbReference>
<dbReference type="EMBL" id="JACEGA010000001">
    <property type="protein sequence ID" value="MBB2182119.1"/>
    <property type="molecule type" value="Genomic_DNA"/>
</dbReference>
<name>A0A839JZN0_9FIRM</name>
<feature type="domain" description="Histidine kinase/HSP90-like ATPase" evidence="2">
    <location>
        <begin position="202"/>
        <end position="323"/>
    </location>
</feature>
<dbReference type="InterPro" id="IPR010559">
    <property type="entry name" value="Sig_transdc_His_kin_internal"/>
</dbReference>
<sequence>MPRVILFLSIQTAFNLLWIMGSHNNIPEGLPYTIIGVVLNIIFLFLYYLFVIRSINLNNRLYHLFVEGKIYEELFKENIPFTAQSALVMNKFYQLLDKQDAINLSMKQAEYLALQNQINPHFLYNTLEAIRGDAIYAGVTSIAETTEALSSFFRYTITEVKALVTLADELQNAENYFKIQQYRFDDKIKMNIRFPENEENVTLLRLPKLTLQPIIENAVFHGLEGKVEGGCITIEIETTNKSLLITVSDNGLGIPPQTLSRLNASLEEAAIPTTHEEIKSKGGIALRNVSQRIKLLFGEDYGIHVYSTLGFGADVHITLPKIME</sequence>
<feature type="transmembrane region" description="Helical" evidence="1">
    <location>
        <begin position="29"/>
        <end position="50"/>
    </location>
</feature>
<evidence type="ECO:0000313" key="3">
    <source>
        <dbReference type="EMBL" id="MBB2182119.1"/>
    </source>
</evidence>
<reference evidence="3 4" key="1">
    <citation type="submission" date="2020-07" db="EMBL/GenBank/DDBJ databases">
        <title>Characterization and genome sequencing of isolate MD1, a novel member within the family Lachnospiraceae.</title>
        <authorList>
            <person name="Rettenmaier R."/>
            <person name="Di Bello L."/>
            <person name="Zinser C."/>
            <person name="Scheitz K."/>
            <person name="Liebl W."/>
            <person name="Zverlov V."/>
        </authorList>
    </citation>
    <scope>NUCLEOTIDE SEQUENCE [LARGE SCALE GENOMIC DNA]</scope>
    <source>
        <strain evidence="3 4">MD1</strain>
    </source>
</reference>
<dbReference type="Pfam" id="PF06580">
    <property type="entry name" value="His_kinase"/>
    <property type="match status" value="1"/>
</dbReference>
<organism evidence="3 4">
    <name type="scientific">Variimorphobacter saccharofermentans</name>
    <dbReference type="NCBI Taxonomy" id="2755051"/>
    <lineage>
        <taxon>Bacteria</taxon>
        <taxon>Bacillati</taxon>
        <taxon>Bacillota</taxon>
        <taxon>Clostridia</taxon>
        <taxon>Lachnospirales</taxon>
        <taxon>Lachnospiraceae</taxon>
        <taxon>Variimorphobacter</taxon>
    </lineage>
</organism>
<dbReference type="SMART" id="SM00387">
    <property type="entry name" value="HATPase_c"/>
    <property type="match status" value="1"/>
</dbReference>